<reference evidence="2" key="1">
    <citation type="submission" date="2023-05" db="EMBL/GenBank/DDBJ databases">
        <authorList>
            <consortium name="Clinical and Environmental Microbiology Branch: Whole genome sequencing antimicrobial resistance pathogens in the healthcare setting"/>
        </authorList>
    </citation>
    <scope>NUCLEOTIDE SEQUENCE</scope>
    <source>
        <strain evidence="2">2023GN-00287</strain>
    </source>
</reference>
<dbReference type="GO" id="GO:0016887">
    <property type="term" value="F:ATP hydrolysis activity"/>
    <property type="evidence" value="ECO:0007669"/>
    <property type="project" value="InterPro"/>
</dbReference>
<dbReference type="SMART" id="SM00382">
    <property type="entry name" value="AAA"/>
    <property type="match status" value="1"/>
</dbReference>
<dbReference type="Gene3D" id="3.40.50.300">
    <property type="entry name" value="P-loop containing nucleotide triphosphate hydrolases"/>
    <property type="match status" value="1"/>
</dbReference>
<dbReference type="AlphaFoldDB" id="A0AAN4CZV1"/>
<proteinExistence type="predicted"/>
<dbReference type="Pfam" id="PF13401">
    <property type="entry name" value="AAA_22"/>
    <property type="match status" value="1"/>
</dbReference>
<dbReference type="InterPro" id="IPR027417">
    <property type="entry name" value="P-loop_NTPase"/>
</dbReference>
<dbReference type="EMBL" id="ABOSXX010000002">
    <property type="protein sequence ID" value="ELV3678255.1"/>
    <property type="molecule type" value="Genomic_DNA"/>
</dbReference>
<sequence length="281" mass="31316">MNQRLLALYGLKWNPFSPELPTEAIYVPPKLENFCWRIEHAQIREGGFAMIHGDPGTGKSVALRLLADRLARLADVTVGVINHPQSNLADLYRELGDVFAVPLRPHNRWGGFKSLRERWLAHLEATRCRTVLLVDEAQEMSPAALCELRLMTSANFDSQPLLCVVLAGDARLIEKLRREELIPLGSRIRTRLATEHASREELLAGLNHLMAGAGNAGLMTPALRQTLCDHAAGNYRILTTMAAELLVAAAQRELPQLDEKLYLEVFAQPEAPAPRRTAARR</sequence>
<protein>
    <submittedName>
        <fullName evidence="2">AAA family ATPase</fullName>
    </submittedName>
</protein>
<dbReference type="InterPro" id="IPR052026">
    <property type="entry name" value="ExeA_AAA_ATPase_DNA-bind"/>
</dbReference>
<name>A0AAN4CZV1_CITFR</name>
<evidence type="ECO:0000259" key="1">
    <source>
        <dbReference type="SMART" id="SM00382"/>
    </source>
</evidence>
<evidence type="ECO:0000313" key="2">
    <source>
        <dbReference type="EMBL" id="ELV3678255.1"/>
    </source>
</evidence>
<dbReference type="Proteomes" id="UP001279522">
    <property type="component" value="Unassembled WGS sequence"/>
</dbReference>
<gene>
    <name evidence="2" type="ORF">SGX49_000639</name>
</gene>
<organism evidence="2 3">
    <name type="scientific">Citrobacter freundii</name>
    <dbReference type="NCBI Taxonomy" id="546"/>
    <lineage>
        <taxon>Bacteria</taxon>
        <taxon>Pseudomonadati</taxon>
        <taxon>Pseudomonadota</taxon>
        <taxon>Gammaproteobacteria</taxon>
        <taxon>Enterobacterales</taxon>
        <taxon>Enterobacteriaceae</taxon>
        <taxon>Citrobacter</taxon>
        <taxon>Citrobacter freundii complex</taxon>
    </lineage>
</organism>
<evidence type="ECO:0000313" key="3">
    <source>
        <dbReference type="Proteomes" id="UP001279522"/>
    </source>
</evidence>
<comment type="caution">
    <text evidence="2">The sequence shown here is derived from an EMBL/GenBank/DDBJ whole genome shotgun (WGS) entry which is preliminary data.</text>
</comment>
<dbReference type="SUPFAM" id="SSF52540">
    <property type="entry name" value="P-loop containing nucleoside triphosphate hydrolases"/>
    <property type="match status" value="1"/>
</dbReference>
<dbReference type="InterPro" id="IPR003593">
    <property type="entry name" value="AAA+_ATPase"/>
</dbReference>
<dbReference type="PANTHER" id="PTHR35894">
    <property type="entry name" value="GENERAL SECRETION PATHWAY PROTEIN A-RELATED"/>
    <property type="match status" value="1"/>
</dbReference>
<dbReference type="PANTHER" id="PTHR35894:SF1">
    <property type="entry name" value="PHOSPHORIBULOKINASE _ URIDINE KINASE FAMILY"/>
    <property type="match status" value="1"/>
</dbReference>
<dbReference type="InterPro" id="IPR049945">
    <property type="entry name" value="AAA_22"/>
</dbReference>
<accession>A0AAN4CZV1</accession>
<feature type="domain" description="AAA+ ATPase" evidence="1">
    <location>
        <begin position="45"/>
        <end position="186"/>
    </location>
</feature>